<evidence type="ECO:0000256" key="2">
    <source>
        <dbReference type="ARBA" id="ARBA00007717"/>
    </source>
</evidence>
<evidence type="ECO:0000256" key="6">
    <source>
        <dbReference type="ARBA" id="ARBA00022989"/>
    </source>
</evidence>
<dbReference type="InterPro" id="IPR016574">
    <property type="entry name" value="Nicalin"/>
</dbReference>
<dbReference type="PANTHER" id="PTHR31826">
    <property type="entry name" value="NICALIN"/>
    <property type="match status" value="1"/>
</dbReference>
<reference evidence="12" key="1">
    <citation type="submission" date="2022-01" db="EMBL/GenBank/DDBJ databases">
        <title>Genome Sequence Resource for Two Populations of Ditylenchus destructor, the Migratory Endoparasitic Phytonematode.</title>
        <authorList>
            <person name="Zhang H."/>
            <person name="Lin R."/>
            <person name="Xie B."/>
        </authorList>
    </citation>
    <scope>NUCLEOTIDE SEQUENCE</scope>
    <source>
        <strain evidence="12">BazhouSP</strain>
    </source>
</reference>
<gene>
    <name evidence="12" type="ORF">DdX_05969</name>
</gene>
<proteinExistence type="inferred from homology"/>
<dbReference type="GO" id="GO:0009966">
    <property type="term" value="P:regulation of signal transduction"/>
    <property type="evidence" value="ECO:0007669"/>
    <property type="project" value="InterPro"/>
</dbReference>
<evidence type="ECO:0000256" key="1">
    <source>
        <dbReference type="ARBA" id="ARBA00004389"/>
    </source>
</evidence>
<keyword evidence="8" id="KW-0325">Glycoprotein</keyword>
<evidence type="ECO:0000256" key="7">
    <source>
        <dbReference type="ARBA" id="ARBA00023136"/>
    </source>
</evidence>
<evidence type="ECO:0000256" key="4">
    <source>
        <dbReference type="ARBA" id="ARBA00022729"/>
    </source>
</evidence>
<feature type="transmembrane region" description="Helical" evidence="10">
    <location>
        <begin position="12"/>
        <end position="33"/>
    </location>
</feature>
<keyword evidence="6 10" id="KW-1133">Transmembrane helix</keyword>
<evidence type="ECO:0000256" key="5">
    <source>
        <dbReference type="ARBA" id="ARBA00022824"/>
    </source>
</evidence>
<feature type="domain" description="Peptidase M28" evidence="11">
    <location>
        <begin position="197"/>
        <end position="404"/>
    </location>
</feature>
<dbReference type="InterPro" id="IPR007484">
    <property type="entry name" value="Peptidase_M28"/>
</dbReference>
<evidence type="ECO:0000256" key="9">
    <source>
        <dbReference type="ARBA" id="ARBA00034873"/>
    </source>
</evidence>
<dbReference type="SUPFAM" id="SSF53187">
    <property type="entry name" value="Zn-dependent exopeptidases"/>
    <property type="match status" value="1"/>
</dbReference>
<evidence type="ECO:0000256" key="3">
    <source>
        <dbReference type="ARBA" id="ARBA00022692"/>
    </source>
</evidence>
<dbReference type="Gene3D" id="3.40.630.10">
    <property type="entry name" value="Zn peptidases"/>
    <property type="match status" value="1"/>
</dbReference>
<accession>A0AAD4R975</accession>
<feature type="transmembrane region" description="Helical" evidence="10">
    <location>
        <begin position="506"/>
        <end position="524"/>
    </location>
</feature>
<keyword evidence="13" id="KW-1185">Reference proteome</keyword>
<keyword evidence="3 10" id="KW-0812">Transmembrane</keyword>
<comment type="caution">
    <text evidence="12">The sequence shown here is derived from an EMBL/GenBank/DDBJ whole genome shotgun (WGS) entry which is preliminary data.</text>
</comment>
<keyword evidence="7 10" id="KW-0472">Membrane</keyword>
<dbReference type="EMBL" id="JAKKPZ010000007">
    <property type="protein sequence ID" value="KAI1718858.1"/>
    <property type="molecule type" value="Genomic_DNA"/>
</dbReference>
<dbReference type="Pfam" id="PF04389">
    <property type="entry name" value="Peptidase_M28"/>
    <property type="match status" value="1"/>
</dbReference>
<evidence type="ECO:0000313" key="12">
    <source>
        <dbReference type="EMBL" id="KAI1718858.1"/>
    </source>
</evidence>
<evidence type="ECO:0000256" key="8">
    <source>
        <dbReference type="ARBA" id="ARBA00023180"/>
    </source>
</evidence>
<name>A0AAD4R975_9BILA</name>
<protein>
    <recommendedName>
        <fullName evidence="9">BOS complex subunit NCLN</fullName>
    </recommendedName>
</protein>
<keyword evidence="5" id="KW-0256">Endoplasmic reticulum</keyword>
<dbReference type="GO" id="GO:0005789">
    <property type="term" value="C:endoplasmic reticulum membrane"/>
    <property type="evidence" value="ECO:0007669"/>
    <property type="project" value="UniProtKB-SubCell"/>
</dbReference>
<dbReference type="Proteomes" id="UP001201812">
    <property type="component" value="Unassembled WGS sequence"/>
</dbReference>
<comment type="similarity">
    <text evidence="2">Belongs to the nicastrin family.</text>
</comment>
<evidence type="ECO:0000256" key="10">
    <source>
        <dbReference type="SAM" id="Phobius"/>
    </source>
</evidence>
<evidence type="ECO:0000313" key="13">
    <source>
        <dbReference type="Proteomes" id="UP001201812"/>
    </source>
</evidence>
<keyword evidence="4" id="KW-0732">Signal</keyword>
<comment type="subcellular location">
    <subcellularLocation>
        <location evidence="1">Endoplasmic reticulum membrane</location>
        <topology evidence="1">Single-pass membrane protein</topology>
    </subcellularLocation>
</comment>
<evidence type="ECO:0000259" key="11">
    <source>
        <dbReference type="Pfam" id="PF04389"/>
    </source>
</evidence>
<sequence length="545" mass="60945">MQEEFFDAFRHIFVFLWIWSFFPCIYVMGSSLVTDKSTEIEIRAFRLQQYEYAGKQIGSKNWRVTYEAVSLNGSALRKCMIVSWRDLIHRELETTIGAAVGAILVIIPEKLDSLVEKEIQEFQMVEKKFADFRTEQAVYFVPKRSDSIDYLMQSVAIASKRAPSAVQSLYNAVASNNFHITSSSTATANVASPKNYNIIGQLNAGERGRPYLLIVAHYDTHSILPGYGKGVDSNGSGMAALLELLAILSRFYSDPANRPKLNIVFLLSAAGKYNYQGARQYIEEFQERRSDESIVHSLCLDSLAGGNALNFHVAKAPTEGSSAAYKILQHLKNFANKDRPVRVVTKKINLSAERLAWEHEMFNKMRVHSATISHFENHANPMRTSLLDTRSNIDESVFVENVQVIANALVSFAYDLDSSLCAGSNKGCSLLSKGSGVERNRLLAWLDTFTSSPRPAAATQTKLVADLNNVVERYAHKTTVSEVNMVDFVLYDIFDDKLVANIVKPAIFELFLAAIIGVYLFAVYQLSLNAQTILDGTVTKLRKFV</sequence>
<dbReference type="AlphaFoldDB" id="A0AAD4R975"/>
<organism evidence="12 13">
    <name type="scientific">Ditylenchus destructor</name>
    <dbReference type="NCBI Taxonomy" id="166010"/>
    <lineage>
        <taxon>Eukaryota</taxon>
        <taxon>Metazoa</taxon>
        <taxon>Ecdysozoa</taxon>
        <taxon>Nematoda</taxon>
        <taxon>Chromadorea</taxon>
        <taxon>Rhabditida</taxon>
        <taxon>Tylenchina</taxon>
        <taxon>Tylenchomorpha</taxon>
        <taxon>Sphaerularioidea</taxon>
        <taxon>Anguinidae</taxon>
        <taxon>Anguininae</taxon>
        <taxon>Ditylenchus</taxon>
    </lineage>
</organism>